<feature type="transmembrane region" description="Helical" evidence="1">
    <location>
        <begin position="12"/>
        <end position="31"/>
    </location>
</feature>
<dbReference type="Gene3D" id="3.40.50.410">
    <property type="entry name" value="von Willebrand factor, type A domain"/>
    <property type="match status" value="1"/>
</dbReference>
<dbReference type="KEGG" id="woc:BA177_12070"/>
<dbReference type="AlphaFoldDB" id="A0A193LH97"/>
<reference evidence="2 3" key="1">
    <citation type="submission" date="2016-06" db="EMBL/GenBank/DDBJ databases">
        <title>Complete genome sequence of a deep-branching marine Gamma Proteobacterium Woeseia oceani type strain XK5.</title>
        <authorList>
            <person name="Mu D."/>
            <person name="Du Z."/>
        </authorList>
    </citation>
    <scope>NUCLEOTIDE SEQUENCE [LARGE SCALE GENOMIC DNA]</scope>
    <source>
        <strain evidence="2 3">XK5</strain>
    </source>
</reference>
<proteinExistence type="predicted"/>
<evidence type="ECO:0000256" key="1">
    <source>
        <dbReference type="SAM" id="Phobius"/>
    </source>
</evidence>
<accession>A0A193LH97</accession>
<dbReference type="EMBL" id="CP016268">
    <property type="protein sequence ID" value="ANO51836.1"/>
    <property type="molecule type" value="Genomic_DNA"/>
</dbReference>
<evidence type="ECO:0000313" key="2">
    <source>
        <dbReference type="EMBL" id="ANO51836.1"/>
    </source>
</evidence>
<dbReference type="OrthoDB" id="5489581at2"/>
<sequence length="330" mass="37385">MRRRRNVEGFSLSFLDCISCGFGAILLLLVLSKIYEPSVIEKSEEDLDALIALLEAELFEIRGDTAVLNRELVSRREETTETRMTLAQLQRELDKVQGQYALISEDAPALDVDEGELEAARQRLTAEMRRLRPNFRRAPDDSIGGIPVDSEYIIFVIDTSGSMQAKWDWAEEKLGEVLDVYPTVKGLQIMNDNGRFMFEQHGRTWLPDTPQLRQAIKSTMRQWAPFSDSDPSDGIAYAIQTFWAPDKKISIYVFGDEFQGQSMEAVLRDIDGINVEDEDGNRLVRIHAVGFPYSFSGSTIPQSSQRFAGLMRLLCERNGGTFVALTNRNR</sequence>
<evidence type="ECO:0008006" key="4">
    <source>
        <dbReference type="Google" id="ProtNLM"/>
    </source>
</evidence>
<keyword evidence="1" id="KW-0812">Transmembrane</keyword>
<organism evidence="2 3">
    <name type="scientific">Woeseia oceani</name>
    <dbReference type="NCBI Taxonomy" id="1548547"/>
    <lineage>
        <taxon>Bacteria</taxon>
        <taxon>Pseudomonadati</taxon>
        <taxon>Pseudomonadota</taxon>
        <taxon>Gammaproteobacteria</taxon>
        <taxon>Woeseiales</taxon>
        <taxon>Woeseiaceae</taxon>
        <taxon>Woeseia</taxon>
    </lineage>
</organism>
<name>A0A193LH97_9GAMM</name>
<gene>
    <name evidence="2" type="ORF">BA177_12070</name>
</gene>
<keyword evidence="1" id="KW-1133">Transmembrane helix</keyword>
<protein>
    <recommendedName>
        <fullName evidence="4">VWA domain-containing protein</fullName>
    </recommendedName>
</protein>
<keyword evidence="3" id="KW-1185">Reference proteome</keyword>
<dbReference type="RefSeq" id="WP_068616533.1">
    <property type="nucleotide sequence ID" value="NZ_CP016268.1"/>
</dbReference>
<dbReference type="STRING" id="1548547.BA177_12070"/>
<evidence type="ECO:0000313" key="3">
    <source>
        <dbReference type="Proteomes" id="UP000092695"/>
    </source>
</evidence>
<dbReference type="Proteomes" id="UP000092695">
    <property type="component" value="Chromosome"/>
</dbReference>
<dbReference type="SUPFAM" id="SSF53300">
    <property type="entry name" value="vWA-like"/>
    <property type="match status" value="1"/>
</dbReference>
<dbReference type="InterPro" id="IPR036465">
    <property type="entry name" value="vWFA_dom_sf"/>
</dbReference>
<keyword evidence="1" id="KW-0472">Membrane</keyword>